<dbReference type="EMBL" id="DS990637">
    <property type="protein sequence ID" value="EGC43305.1"/>
    <property type="molecule type" value="Genomic_DNA"/>
</dbReference>
<accession>F0UCM9</accession>
<sequence>MGTLDRALVPARGPIRGQHPGTKHDKTRLAGNNTGTIPGIVILAAELNLPCLLALPDAEQMKQGGATRVNVLSRLYGLLSRYSTTADSTNLHRGPGNPGDCKSRDIRPPPTSASRRPPPPASTPSGPLSAGRSFATSQGIPPMPLAGFI</sequence>
<feature type="compositionally biased region" description="Pro residues" evidence="1">
    <location>
        <begin position="108"/>
        <end position="122"/>
    </location>
</feature>
<evidence type="ECO:0000313" key="2">
    <source>
        <dbReference type="EMBL" id="EGC43305.1"/>
    </source>
</evidence>
<proteinExistence type="predicted"/>
<gene>
    <name evidence="2" type="ORF">HCEG_02520</name>
</gene>
<dbReference type="AlphaFoldDB" id="F0UCM9"/>
<evidence type="ECO:0000256" key="1">
    <source>
        <dbReference type="SAM" id="MobiDB-lite"/>
    </source>
</evidence>
<dbReference type="HOGENOM" id="CLU_1749074_0_0_1"/>
<name>F0UCM9_AJEC8</name>
<dbReference type="Proteomes" id="UP000008142">
    <property type="component" value="Unassembled WGS sequence"/>
</dbReference>
<reference evidence="3" key="1">
    <citation type="submission" date="2008-07" db="EMBL/GenBank/DDBJ databases">
        <title>Annotation of Ajellomyces capsulatus strain H88.</title>
        <authorList>
            <person name="Champion M."/>
            <person name="Cuomo C."/>
            <person name="Ma L.-J."/>
            <person name="Henn M.R."/>
            <person name="Sil A."/>
            <person name="Goldman B."/>
            <person name="Young S.K."/>
            <person name="Kodira C.D."/>
            <person name="Zeng Q."/>
            <person name="Koehrsen M."/>
            <person name="Alvarado L."/>
            <person name="Berlin A."/>
            <person name="Borenstein D."/>
            <person name="Chen Z."/>
            <person name="Engels R."/>
            <person name="Freedman E."/>
            <person name="Gellesch M."/>
            <person name="Goldberg J."/>
            <person name="Griggs A."/>
            <person name="Gujja S."/>
            <person name="Heiman D."/>
            <person name="Hepburn T."/>
            <person name="Howarth C."/>
            <person name="Jen D."/>
            <person name="Larson L."/>
            <person name="Lewis B."/>
            <person name="Mehta T."/>
            <person name="Park D."/>
            <person name="Pearson M."/>
            <person name="Roberts A."/>
            <person name="Saif S."/>
            <person name="Shea T."/>
            <person name="Shenoy N."/>
            <person name="Sisk P."/>
            <person name="Stolte C."/>
            <person name="Sykes S."/>
            <person name="Walk T."/>
            <person name="White J."/>
            <person name="Yandava C."/>
            <person name="Klein B."/>
            <person name="McEwen J.G."/>
            <person name="Puccia R."/>
            <person name="Goldman G.H."/>
            <person name="Felipe M.S."/>
            <person name="Nino-Vega G."/>
            <person name="San-Blas G."/>
            <person name="Taylor J."/>
            <person name="Mendoza L."/>
            <person name="Galagan J."/>
            <person name="Nusbaum C."/>
            <person name="Birren B."/>
        </authorList>
    </citation>
    <scope>NUCLEOTIDE SEQUENCE [LARGE SCALE GENOMIC DNA]</scope>
    <source>
        <strain evidence="3">H88</strain>
    </source>
</reference>
<protein>
    <submittedName>
        <fullName evidence="2">Predicted protein</fullName>
    </submittedName>
</protein>
<feature type="region of interest" description="Disordered" evidence="1">
    <location>
        <begin position="1"/>
        <end position="31"/>
    </location>
</feature>
<feature type="region of interest" description="Disordered" evidence="1">
    <location>
        <begin position="84"/>
        <end position="149"/>
    </location>
</feature>
<organism evidence="3">
    <name type="scientific">Ajellomyces capsulatus (strain H88)</name>
    <name type="common">Darling's disease fungus</name>
    <name type="synonym">Histoplasma capsulatum</name>
    <dbReference type="NCBI Taxonomy" id="544711"/>
    <lineage>
        <taxon>Eukaryota</taxon>
        <taxon>Fungi</taxon>
        <taxon>Dikarya</taxon>
        <taxon>Ascomycota</taxon>
        <taxon>Pezizomycotina</taxon>
        <taxon>Eurotiomycetes</taxon>
        <taxon>Eurotiomycetidae</taxon>
        <taxon>Onygenales</taxon>
        <taxon>Ajellomycetaceae</taxon>
        <taxon>Histoplasma</taxon>
    </lineage>
</organism>
<evidence type="ECO:0000313" key="3">
    <source>
        <dbReference type="Proteomes" id="UP000008142"/>
    </source>
</evidence>